<keyword evidence="1" id="KW-0732">Signal</keyword>
<name>A0AA38UNH4_9AGAR</name>
<dbReference type="Proteomes" id="UP001163850">
    <property type="component" value="Unassembled WGS sequence"/>
</dbReference>
<protein>
    <submittedName>
        <fullName evidence="2">Uncharacterized protein</fullName>
    </submittedName>
</protein>
<evidence type="ECO:0000256" key="1">
    <source>
        <dbReference type="SAM" id="SignalP"/>
    </source>
</evidence>
<comment type="caution">
    <text evidence="2">The sequence shown here is derived from an EMBL/GenBank/DDBJ whole genome shotgun (WGS) entry which is preliminary data.</text>
</comment>
<gene>
    <name evidence="2" type="ORF">F5890DRAFT_631756</name>
</gene>
<reference evidence="2" key="1">
    <citation type="submission" date="2022-08" db="EMBL/GenBank/DDBJ databases">
        <authorList>
            <consortium name="DOE Joint Genome Institute"/>
            <person name="Min B."/>
            <person name="Riley R."/>
            <person name="Sierra-Patev S."/>
            <person name="Naranjo-Ortiz M."/>
            <person name="Looney B."/>
            <person name="Konkel Z."/>
            <person name="Slot J.C."/>
            <person name="Sakamoto Y."/>
            <person name="Steenwyk J.L."/>
            <person name="Rokas A."/>
            <person name="Carro J."/>
            <person name="Camarero S."/>
            <person name="Ferreira P."/>
            <person name="Molpeceres G."/>
            <person name="Ruiz-Duenas F.J."/>
            <person name="Serrano A."/>
            <person name="Henrissat B."/>
            <person name="Drula E."/>
            <person name="Hughes K.W."/>
            <person name="Mata J.L."/>
            <person name="Ishikawa N.K."/>
            <person name="Vargas-Isla R."/>
            <person name="Ushijima S."/>
            <person name="Smith C.A."/>
            <person name="Ahrendt S."/>
            <person name="Andreopoulos W."/>
            <person name="He G."/>
            <person name="Labutti K."/>
            <person name="Lipzen A."/>
            <person name="Ng V."/>
            <person name="Sandor L."/>
            <person name="Barry K."/>
            <person name="Martinez A.T."/>
            <person name="Xiao Y."/>
            <person name="Gibbons J.G."/>
            <person name="Terashima K."/>
            <person name="Hibbett D.S."/>
            <person name="Grigoriev I.V."/>
        </authorList>
    </citation>
    <scope>NUCLEOTIDE SEQUENCE</scope>
    <source>
        <strain evidence="2">TFB7829</strain>
    </source>
</reference>
<proteinExistence type="predicted"/>
<feature type="signal peptide" evidence="1">
    <location>
        <begin position="1"/>
        <end position="27"/>
    </location>
</feature>
<dbReference type="EMBL" id="MU802150">
    <property type="protein sequence ID" value="KAJ3980887.1"/>
    <property type="molecule type" value="Genomic_DNA"/>
</dbReference>
<evidence type="ECO:0000313" key="2">
    <source>
        <dbReference type="EMBL" id="KAJ3980887.1"/>
    </source>
</evidence>
<dbReference type="AlphaFoldDB" id="A0AA38UNH4"/>
<organism evidence="2 3">
    <name type="scientific">Lentinula detonsa</name>
    <dbReference type="NCBI Taxonomy" id="2804962"/>
    <lineage>
        <taxon>Eukaryota</taxon>
        <taxon>Fungi</taxon>
        <taxon>Dikarya</taxon>
        <taxon>Basidiomycota</taxon>
        <taxon>Agaricomycotina</taxon>
        <taxon>Agaricomycetes</taxon>
        <taxon>Agaricomycetidae</taxon>
        <taxon>Agaricales</taxon>
        <taxon>Marasmiineae</taxon>
        <taxon>Omphalotaceae</taxon>
        <taxon>Lentinula</taxon>
    </lineage>
</organism>
<sequence length="261" mass="28857">MLPSRNSFYSIAMSLLWSLWMISTALAVPFPMNTIQTGMVTDGNNDHLDAYAVRSDSYALVARGEGNSKVEGGSTSGSTSSKTAVFYYFDCESDEFLGKSNRKQRYLHKAAWYLESDPGQPSTVRPHCSGKYRLTKFELSDRGLNVLDLTSQASGRTPSSEVLSKSADILRTSSSGRSPVSKNLAEWKKKLDKYDVIIFTPPSSQTYAALMNSKATKAADLKYDFHVTAEYEADAWKAMQIAEGQGMEETHETGEWSDDSV</sequence>
<feature type="chain" id="PRO_5041233615" evidence="1">
    <location>
        <begin position="28"/>
        <end position="261"/>
    </location>
</feature>
<evidence type="ECO:0000313" key="3">
    <source>
        <dbReference type="Proteomes" id="UP001163850"/>
    </source>
</evidence>
<accession>A0AA38UNH4</accession>